<feature type="chain" id="PRO_5046635991" evidence="1">
    <location>
        <begin position="29"/>
        <end position="567"/>
    </location>
</feature>
<gene>
    <name evidence="2" type="ORF">ACFQY0_05970</name>
</gene>
<comment type="caution">
    <text evidence="2">The sequence shown here is derived from an EMBL/GenBank/DDBJ whole genome shotgun (WGS) entry which is preliminary data.</text>
</comment>
<evidence type="ECO:0000313" key="3">
    <source>
        <dbReference type="Proteomes" id="UP001596472"/>
    </source>
</evidence>
<reference evidence="3" key="1">
    <citation type="journal article" date="2019" name="Int. J. Syst. Evol. Microbiol.">
        <title>The Global Catalogue of Microorganisms (GCM) 10K type strain sequencing project: providing services to taxonomists for standard genome sequencing and annotation.</title>
        <authorList>
            <consortium name="The Broad Institute Genomics Platform"/>
            <consortium name="The Broad Institute Genome Sequencing Center for Infectious Disease"/>
            <person name="Wu L."/>
            <person name="Ma J."/>
        </authorList>
    </citation>
    <scope>NUCLEOTIDE SEQUENCE [LARGE SCALE GENOMIC DNA]</scope>
    <source>
        <strain evidence="3">CGMCC 4.1467</strain>
    </source>
</reference>
<feature type="signal peptide" evidence="1">
    <location>
        <begin position="1"/>
        <end position="28"/>
    </location>
</feature>
<name>A0ABW2L542_9BACT</name>
<proteinExistence type="predicted"/>
<protein>
    <submittedName>
        <fullName evidence="2">Uncharacterized protein</fullName>
    </submittedName>
</protein>
<dbReference type="RefSeq" id="WP_379710291.1">
    <property type="nucleotide sequence ID" value="NZ_JBHTBS010000002.1"/>
</dbReference>
<organism evidence="2 3">
    <name type="scientific">Haloferula chungangensis</name>
    <dbReference type="NCBI Taxonomy" id="1048331"/>
    <lineage>
        <taxon>Bacteria</taxon>
        <taxon>Pseudomonadati</taxon>
        <taxon>Verrucomicrobiota</taxon>
        <taxon>Verrucomicrobiia</taxon>
        <taxon>Verrucomicrobiales</taxon>
        <taxon>Verrucomicrobiaceae</taxon>
        <taxon>Haloferula</taxon>
    </lineage>
</organism>
<evidence type="ECO:0000313" key="2">
    <source>
        <dbReference type="EMBL" id="MFC7336715.1"/>
    </source>
</evidence>
<keyword evidence="3" id="KW-1185">Reference proteome</keyword>
<keyword evidence="1" id="KW-0732">Signal</keyword>
<sequence length="567" mass="61223">MHRTILRLRKRTLLSFMVAWLTSSSIHAQWVRESYPLSVGWSGIWLSQDCSHTDISTLLSSYPQIQEVWQWNPLGSTAQFSQSPWLPLQADTAWKVWHRNSPENSTLGHMSGNIAYLVRVSEGSAPFNLELTGKPLLPRYEFSTLGSNFVGFPMQEPSSAAERSFEKFFSYSEVFKSNPPVFTYRNGTLSAQYPVQTLPRTTSVQRGKAYWIKNDTYADYYGPVKVSMLGTGLHFGATGNILSLRLKNVIDPAKNLPVTVTLSPAASSEAPEGQPASAGAVPLQVRGMLDPLSLNFAYESIPAEGISRTLAPGEESELLIAIDRSLMGGSPGAVFQSLLNITDSFNQSKIVLPVTAETTSYEGLWAGAAVVSTVDQVIGQSIEADAAAPSQFTIRLLVHRTGNGTTTLLQQVYQGSRDGVAIAGTDEAAVTAASSTSLTRISSASFPLSMAVAGTGSLQKDGLVRFAVDLAHNASTNPFVHTYHPDHDNLDARFEQSLPAGVESYAVSRGVALDFDSSLPGVSDPGWGSTLLGGHYSETLTGLRTTPLRVTGQFMLQRISDAPVLTH</sequence>
<dbReference type="Proteomes" id="UP001596472">
    <property type="component" value="Unassembled WGS sequence"/>
</dbReference>
<accession>A0ABW2L542</accession>
<dbReference type="EMBL" id="JBHTBS010000002">
    <property type="protein sequence ID" value="MFC7336715.1"/>
    <property type="molecule type" value="Genomic_DNA"/>
</dbReference>
<evidence type="ECO:0000256" key="1">
    <source>
        <dbReference type="SAM" id="SignalP"/>
    </source>
</evidence>